<dbReference type="Proteomes" id="UP000553632">
    <property type="component" value="Unassembled WGS sequence"/>
</dbReference>
<protein>
    <submittedName>
        <fullName evidence="1">Uncharacterized protein</fullName>
    </submittedName>
</protein>
<evidence type="ECO:0000313" key="2">
    <source>
        <dbReference type="Proteomes" id="UP000553632"/>
    </source>
</evidence>
<gene>
    <name evidence="1" type="ORF">FOZ63_032754</name>
</gene>
<proteinExistence type="predicted"/>
<accession>A0A7J6QWY8</accession>
<comment type="caution">
    <text evidence="1">The sequence shown here is derived from an EMBL/GenBank/DDBJ whole genome shotgun (WGS) entry which is preliminary data.</text>
</comment>
<reference evidence="1 2" key="1">
    <citation type="submission" date="2020-04" db="EMBL/GenBank/DDBJ databases">
        <title>Perkinsus olseni comparative genomics.</title>
        <authorList>
            <person name="Bogema D.R."/>
        </authorList>
    </citation>
    <scope>NUCLEOTIDE SEQUENCE [LARGE SCALE GENOMIC DNA]</scope>
    <source>
        <strain evidence="1 2">ATCC PRA-207</strain>
    </source>
</reference>
<organism evidence="1 2">
    <name type="scientific">Perkinsus olseni</name>
    <name type="common">Perkinsus atlanticus</name>
    <dbReference type="NCBI Taxonomy" id="32597"/>
    <lineage>
        <taxon>Eukaryota</taxon>
        <taxon>Sar</taxon>
        <taxon>Alveolata</taxon>
        <taxon>Perkinsozoa</taxon>
        <taxon>Perkinsea</taxon>
        <taxon>Perkinsida</taxon>
        <taxon>Perkinsidae</taxon>
        <taxon>Perkinsus</taxon>
    </lineage>
</organism>
<keyword evidence="2" id="KW-1185">Reference proteome</keyword>
<name>A0A7J6QWY8_PEROL</name>
<dbReference type="EMBL" id="JABANO010029825">
    <property type="protein sequence ID" value="KAF4712898.1"/>
    <property type="molecule type" value="Genomic_DNA"/>
</dbReference>
<evidence type="ECO:0000313" key="1">
    <source>
        <dbReference type="EMBL" id="KAF4712898.1"/>
    </source>
</evidence>
<dbReference type="AlphaFoldDB" id="A0A7J6QWY8"/>
<sequence>MIRFNELLLCLGVFNTETALKHDRLSLDLNCPLSKISSGVQSLTHEGVFTLWRDGQFKQSTPTVAMRGAVESNVTLPEVLELLSNMLTKQTLNHEHHDTQVTVHECVSHSIHVRNSHTDVFARSGVDAAVQRTHHWSPLLKESAFVTTQRDRERHVYDTAKDRHVEPWLENMIRFGLVPFVKDE</sequence>